<keyword evidence="2" id="KW-1185">Reference proteome</keyword>
<gene>
    <name evidence="1" type="ORF">CEXT_726661</name>
</gene>
<evidence type="ECO:0000313" key="2">
    <source>
        <dbReference type="Proteomes" id="UP001054945"/>
    </source>
</evidence>
<dbReference type="EMBL" id="BPLR01012231">
    <property type="protein sequence ID" value="GIY52357.1"/>
    <property type="molecule type" value="Genomic_DNA"/>
</dbReference>
<comment type="caution">
    <text evidence="1">The sequence shown here is derived from an EMBL/GenBank/DDBJ whole genome shotgun (WGS) entry which is preliminary data.</text>
</comment>
<dbReference type="AlphaFoldDB" id="A0AAV4U3N2"/>
<dbReference type="Pfam" id="PF19030">
    <property type="entry name" value="TSP1_ADAMTS"/>
    <property type="match status" value="1"/>
</dbReference>
<organism evidence="1 2">
    <name type="scientific">Caerostris extrusa</name>
    <name type="common">Bark spider</name>
    <name type="synonym">Caerostris bankana</name>
    <dbReference type="NCBI Taxonomy" id="172846"/>
    <lineage>
        <taxon>Eukaryota</taxon>
        <taxon>Metazoa</taxon>
        <taxon>Ecdysozoa</taxon>
        <taxon>Arthropoda</taxon>
        <taxon>Chelicerata</taxon>
        <taxon>Arachnida</taxon>
        <taxon>Araneae</taxon>
        <taxon>Araneomorphae</taxon>
        <taxon>Entelegynae</taxon>
        <taxon>Araneoidea</taxon>
        <taxon>Araneidae</taxon>
        <taxon>Caerostris</taxon>
    </lineage>
</organism>
<reference evidence="1 2" key="1">
    <citation type="submission" date="2021-06" db="EMBL/GenBank/DDBJ databases">
        <title>Caerostris extrusa draft genome.</title>
        <authorList>
            <person name="Kono N."/>
            <person name="Arakawa K."/>
        </authorList>
    </citation>
    <scope>NUCLEOTIDE SEQUENCE [LARGE SCALE GENOMIC DNA]</scope>
</reference>
<proteinExistence type="predicted"/>
<dbReference type="SUPFAM" id="SSF82895">
    <property type="entry name" value="TSP-1 type 1 repeat"/>
    <property type="match status" value="1"/>
</dbReference>
<protein>
    <submittedName>
        <fullName evidence="1">Uncharacterized protein</fullName>
    </submittedName>
</protein>
<accession>A0AAV4U3N2</accession>
<name>A0AAV4U3N2_CAEEX</name>
<sequence>MANRRHVRFTDEFVNNLSSDEVKFVLPHSLETLNYGTSTDESDAKTGNRRSPYGLKQSGSRWYYKLDEKIKSLEFKLLNSDKCVYYSKSSETIMLDCSNEDQRSWSSCFSNVRCGKGHRVRKVACHDSLNLLVADSNCDQSTKPTTVERCFRVCDKHKNILRKKFRAISTCNYSTVAHRCMVFVHPLTISQTAILHRTVCARDGPQECQLHFGDHPEASGRFRLRALLGQTGVGDGLFLGLPHALRRHQTKRYLQFAPLSTSIALTKEVVDLYVAPTEGGTPCPEELNSPVCPVLSPQEGCRGGIRTNRKNIS</sequence>
<dbReference type="PROSITE" id="PS50092">
    <property type="entry name" value="TSP1"/>
    <property type="match status" value="1"/>
</dbReference>
<dbReference type="Proteomes" id="UP001054945">
    <property type="component" value="Unassembled WGS sequence"/>
</dbReference>
<evidence type="ECO:0000313" key="1">
    <source>
        <dbReference type="EMBL" id="GIY52357.1"/>
    </source>
</evidence>
<dbReference type="InterPro" id="IPR000884">
    <property type="entry name" value="TSP1_rpt"/>
</dbReference>
<dbReference type="InterPro" id="IPR036383">
    <property type="entry name" value="TSP1_rpt_sf"/>
</dbReference>